<sequence>MKITTPAALALTAAALVVASSTAGYAGARFGSADIRDGSLTSIDIKNGSISVGDLTPGTIRKLDVGRAYATVTRVETATGLVTRLDPQRTYGFSKLKHATEGTGTWCLVPSPGVDLSHSAILVSADFSLSMSIPTVLWVSDGSSCASKEIEIHTTTWAGDDEPSPSDDVAFQVLAS</sequence>
<evidence type="ECO:0000313" key="2">
    <source>
        <dbReference type="EMBL" id="MFB9312818.1"/>
    </source>
</evidence>
<dbReference type="EMBL" id="JBHMDG010000009">
    <property type="protein sequence ID" value="MFB9312818.1"/>
    <property type="molecule type" value="Genomic_DNA"/>
</dbReference>
<feature type="chain" id="PRO_5045454892" description="Secreted protein" evidence="1">
    <location>
        <begin position="27"/>
        <end position="176"/>
    </location>
</feature>
<accession>A0ABV5K7U0</accession>
<proteinExistence type="predicted"/>
<evidence type="ECO:0008006" key="4">
    <source>
        <dbReference type="Google" id="ProtNLM"/>
    </source>
</evidence>
<gene>
    <name evidence="2" type="ORF">ACFFRI_07155</name>
</gene>
<protein>
    <recommendedName>
        <fullName evidence="4">Secreted protein</fullName>
    </recommendedName>
</protein>
<name>A0ABV5K7U0_9ACTN</name>
<reference evidence="2 3" key="1">
    <citation type="submission" date="2024-09" db="EMBL/GenBank/DDBJ databases">
        <authorList>
            <person name="Sun Q."/>
            <person name="Mori K."/>
        </authorList>
    </citation>
    <scope>NUCLEOTIDE SEQUENCE [LARGE SCALE GENOMIC DNA]</scope>
    <source>
        <strain evidence="2 3">JCM 9626</strain>
    </source>
</reference>
<evidence type="ECO:0000313" key="3">
    <source>
        <dbReference type="Proteomes" id="UP001589750"/>
    </source>
</evidence>
<comment type="caution">
    <text evidence="2">The sequence shown here is derived from an EMBL/GenBank/DDBJ whole genome shotgun (WGS) entry which is preliminary data.</text>
</comment>
<dbReference type="RefSeq" id="WP_140011581.1">
    <property type="nucleotide sequence ID" value="NZ_JBHMDG010000009.1"/>
</dbReference>
<keyword evidence="3" id="KW-1185">Reference proteome</keyword>
<organism evidence="2 3">
    <name type="scientific">Nocardioides plantarum</name>
    <dbReference type="NCBI Taxonomy" id="29299"/>
    <lineage>
        <taxon>Bacteria</taxon>
        <taxon>Bacillati</taxon>
        <taxon>Actinomycetota</taxon>
        <taxon>Actinomycetes</taxon>
        <taxon>Propionibacteriales</taxon>
        <taxon>Nocardioidaceae</taxon>
        <taxon>Nocardioides</taxon>
    </lineage>
</organism>
<evidence type="ECO:0000256" key="1">
    <source>
        <dbReference type="SAM" id="SignalP"/>
    </source>
</evidence>
<dbReference type="Proteomes" id="UP001589750">
    <property type="component" value="Unassembled WGS sequence"/>
</dbReference>
<keyword evidence="1" id="KW-0732">Signal</keyword>
<feature type="signal peptide" evidence="1">
    <location>
        <begin position="1"/>
        <end position="26"/>
    </location>
</feature>